<protein>
    <submittedName>
        <fullName evidence="15">Site-2 protease family protein</fullName>
    </submittedName>
</protein>
<evidence type="ECO:0000256" key="3">
    <source>
        <dbReference type="ARBA" id="ARBA00007931"/>
    </source>
</evidence>
<keyword evidence="11" id="KW-0482">Metalloprotease</keyword>
<dbReference type="Proteomes" id="UP000469325">
    <property type="component" value="Unassembled WGS sequence"/>
</dbReference>
<evidence type="ECO:0000313" key="15">
    <source>
        <dbReference type="EMBL" id="MST72039.1"/>
    </source>
</evidence>
<dbReference type="GO" id="GO:0008237">
    <property type="term" value="F:metallopeptidase activity"/>
    <property type="evidence" value="ECO:0007669"/>
    <property type="project" value="UniProtKB-KW"/>
</dbReference>
<evidence type="ECO:0000313" key="16">
    <source>
        <dbReference type="Proteomes" id="UP000469325"/>
    </source>
</evidence>
<evidence type="ECO:0000256" key="9">
    <source>
        <dbReference type="ARBA" id="ARBA00022833"/>
    </source>
</evidence>
<dbReference type="InterPro" id="IPR052348">
    <property type="entry name" value="Metallopeptidase_M50B"/>
</dbReference>
<evidence type="ECO:0000256" key="12">
    <source>
        <dbReference type="ARBA" id="ARBA00023136"/>
    </source>
</evidence>
<dbReference type="GO" id="GO:0006508">
    <property type="term" value="P:proteolysis"/>
    <property type="evidence" value="ECO:0007669"/>
    <property type="project" value="UniProtKB-KW"/>
</dbReference>
<sequence>MLSLSLSRILASLASVALVMVAVIPHEVAHGWVAWKLGDPTAKEAGRLSLNPLKHLDPFGSVVLPLLMSLLGGPVFAYAKPVPYNPYRLRDERRDEVLVALAGPACNLLEALVSAILFRALFTQWGGAQDALYWVLVALSQFTYLNCGLAFFNLIPLPPLDGSKVISPLLSAQGRERYRMMQAYSMPVLIILLYVLPSLAGIDPVSWYLDATAYGLGGLLLGA</sequence>
<feature type="domain" description="Peptidase M50" evidence="14">
    <location>
        <begin position="139"/>
        <end position="195"/>
    </location>
</feature>
<comment type="subcellular location">
    <subcellularLocation>
        <location evidence="2">Cell membrane</location>
        <topology evidence="2">Multi-pass membrane protein</topology>
    </subcellularLocation>
</comment>
<keyword evidence="4" id="KW-1003">Cell membrane</keyword>
<evidence type="ECO:0000256" key="2">
    <source>
        <dbReference type="ARBA" id="ARBA00004651"/>
    </source>
</evidence>
<accession>A0A6N7XQ16</accession>
<evidence type="ECO:0000256" key="7">
    <source>
        <dbReference type="ARBA" id="ARBA00022723"/>
    </source>
</evidence>
<dbReference type="CDD" id="cd06158">
    <property type="entry name" value="S2P-M50_like_1"/>
    <property type="match status" value="1"/>
</dbReference>
<keyword evidence="16" id="KW-1185">Reference proteome</keyword>
<dbReference type="PANTHER" id="PTHR35864:SF1">
    <property type="entry name" value="ZINC METALLOPROTEASE YWHC-RELATED"/>
    <property type="match status" value="1"/>
</dbReference>
<comment type="cofactor">
    <cofactor evidence="1">
        <name>Zn(2+)</name>
        <dbReference type="ChEBI" id="CHEBI:29105"/>
    </cofactor>
</comment>
<evidence type="ECO:0000256" key="1">
    <source>
        <dbReference type="ARBA" id="ARBA00001947"/>
    </source>
</evidence>
<evidence type="ECO:0000256" key="5">
    <source>
        <dbReference type="ARBA" id="ARBA00022670"/>
    </source>
</evidence>
<comment type="similarity">
    <text evidence="3">Belongs to the peptidase M50B family.</text>
</comment>
<dbReference type="InterPro" id="IPR008915">
    <property type="entry name" value="Peptidase_M50"/>
</dbReference>
<evidence type="ECO:0000259" key="14">
    <source>
        <dbReference type="Pfam" id="PF02163"/>
    </source>
</evidence>
<dbReference type="GO" id="GO:0005886">
    <property type="term" value="C:plasma membrane"/>
    <property type="evidence" value="ECO:0007669"/>
    <property type="project" value="UniProtKB-SubCell"/>
</dbReference>
<feature type="transmembrane region" description="Helical" evidence="13">
    <location>
        <begin position="98"/>
        <end position="121"/>
    </location>
</feature>
<evidence type="ECO:0000256" key="10">
    <source>
        <dbReference type="ARBA" id="ARBA00022989"/>
    </source>
</evidence>
<dbReference type="RefSeq" id="WP_154433803.1">
    <property type="nucleotide sequence ID" value="NZ_VUNC01000002.1"/>
</dbReference>
<reference evidence="15 16" key="1">
    <citation type="submission" date="2019-08" db="EMBL/GenBank/DDBJ databases">
        <title>In-depth cultivation of the pig gut microbiome towards novel bacterial diversity and tailored functional studies.</title>
        <authorList>
            <person name="Wylensek D."/>
            <person name="Hitch T.C.A."/>
            <person name="Clavel T."/>
        </authorList>
    </citation>
    <scope>NUCLEOTIDE SEQUENCE [LARGE SCALE GENOMIC DNA]</scope>
    <source>
        <strain evidence="15 16">CA-Schmier-601-WT-1</strain>
    </source>
</reference>
<keyword evidence="5 15" id="KW-0645">Protease</keyword>
<evidence type="ECO:0000256" key="11">
    <source>
        <dbReference type="ARBA" id="ARBA00023049"/>
    </source>
</evidence>
<evidence type="ECO:0000256" key="6">
    <source>
        <dbReference type="ARBA" id="ARBA00022692"/>
    </source>
</evidence>
<evidence type="ECO:0000256" key="4">
    <source>
        <dbReference type="ARBA" id="ARBA00022475"/>
    </source>
</evidence>
<name>A0A6N7XQ16_9ACTN</name>
<proteinExistence type="inferred from homology"/>
<comment type="caution">
    <text evidence="15">The sequence shown here is derived from an EMBL/GenBank/DDBJ whole genome shotgun (WGS) entry which is preliminary data.</text>
</comment>
<dbReference type="InterPro" id="IPR044537">
    <property type="entry name" value="Rip2-like"/>
</dbReference>
<feature type="transmembrane region" description="Helical" evidence="13">
    <location>
        <begin position="59"/>
        <end position="78"/>
    </location>
</feature>
<feature type="transmembrane region" description="Helical" evidence="13">
    <location>
        <begin position="133"/>
        <end position="155"/>
    </location>
</feature>
<dbReference type="PANTHER" id="PTHR35864">
    <property type="entry name" value="ZINC METALLOPROTEASE MJ0611-RELATED"/>
    <property type="match status" value="1"/>
</dbReference>
<evidence type="ECO:0000256" key="13">
    <source>
        <dbReference type="SAM" id="Phobius"/>
    </source>
</evidence>
<organism evidence="15 16">
    <name type="scientific">Olsenella porci</name>
    <dbReference type="NCBI Taxonomy" id="2652279"/>
    <lineage>
        <taxon>Bacteria</taxon>
        <taxon>Bacillati</taxon>
        <taxon>Actinomycetota</taxon>
        <taxon>Coriobacteriia</taxon>
        <taxon>Coriobacteriales</taxon>
        <taxon>Atopobiaceae</taxon>
        <taxon>Olsenella</taxon>
    </lineage>
</organism>
<dbReference type="AlphaFoldDB" id="A0A6N7XQ16"/>
<keyword evidence="12 13" id="KW-0472">Membrane</keyword>
<gene>
    <name evidence="15" type="ORF">FYJ68_02790</name>
</gene>
<keyword evidence="8" id="KW-0378">Hydrolase</keyword>
<evidence type="ECO:0000256" key="8">
    <source>
        <dbReference type="ARBA" id="ARBA00022801"/>
    </source>
</evidence>
<dbReference type="EMBL" id="VUNC01000002">
    <property type="protein sequence ID" value="MST72039.1"/>
    <property type="molecule type" value="Genomic_DNA"/>
</dbReference>
<keyword evidence="6 13" id="KW-0812">Transmembrane</keyword>
<dbReference type="Pfam" id="PF02163">
    <property type="entry name" value="Peptidase_M50"/>
    <property type="match status" value="1"/>
</dbReference>
<dbReference type="GO" id="GO:0046872">
    <property type="term" value="F:metal ion binding"/>
    <property type="evidence" value="ECO:0007669"/>
    <property type="project" value="UniProtKB-KW"/>
</dbReference>
<keyword evidence="10 13" id="KW-1133">Transmembrane helix</keyword>
<keyword evidence="7" id="KW-0479">Metal-binding</keyword>
<feature type="transmembrane region" description="Helical" evidence="13">
    <location>
        <begin position="183"/>
        <end position="202"/>
    </location>
</feature>
<keyword evidence="9" id="KW-0862">Zinc</keyword>